<sequence>MFGYGGQAKPPRPPGSKWRWRDQVMTGLYAFDNGAESSPACSTAATVEMTSAEKLTAWAQSLGKPLRCTSCRLRIQMTEKTVMYHLISKYRVGDASERRFALIFPVSGCGAALTSLLARINKRAVVGQLVRTETDASGQLLQVVAATYMPDEASTAKHRTHLVTTYSITPHASDVIDEKAAEVGAEILVEIRWISKEMTWCGPHTLRIVYPFVCAPRLPDKIVCRTLFSSPLKMVASPNCRSGGGVLSWRLRKMGCKIWLTPQNAAKTLRRGDDVFILTFYFQNTLHAGYQWGSLSPVLLVIFLGIILWMMLTKDLSV</sequence>
<feature type="transmembrane region" description="Helical" evidence="1">
    <location>
        <begin position="292"/>
        <end position="312"/>
    </location>
</feature>
<dbReference type="GeneID" id="40321363"/>
<accession>A0A422NJR8</accession>
<protein>
    <submittedName>
        <fullName evidence="2">Uncharacterized protein</fullName>
    </submittedName>
</protein>
<dbReference type="OrthoDB" id="249507at2759"/>
<name>A0A422NJR8_9TRYP</name>
<gene>
    <name evidence="2" type="ORF">Tco025E_07752</name>
</gene>
<proteinExistence type="predicted"/>
<comment type="caution">
    <text evidence="2">The sequence shown here is derived from an EMBL/GenBank/DDBJ whole genome shotgun (WGS) entry which is preliminary data.</text>
</comment>
<dbReference type="AlphaFoldDB" id="A0A422NJR8"/>
<evidence type="ECO:0000256" key="1">
    <source>
        <dbReference type="SAM" id="Phobius"/>
    </source>
</evidence>
<dbReference type="EMBL" id="MKKU01000631">
    <property type="protein sequence ID" value="RNF05579.1"/>
    <property type="molecule type" value="Genomic_DNA"/>
</dbReference>
<organism evidence="2 3">
    <name type="scientific">Trypanosoma conorhini</name>
    <dbReference type="NCBI Taxonomy" id="83891"/>
    <lineage>
        <taxon>Eukaryota</taxon>
        <taxon>Discoba</taxon>
        <taxon>Euglenozoa</taxon>
        <taxon>Kinetoplastea</taxon>
        <taxon>Metakinetoplastina</taxon>
        <taxon>Trypanosomatida</taxon>
        <taxon>Trypanosomatidae</taxon>
        <taxon>Trypanosoma</taxon>
    </lineage>
</organism>
<keyword evidence="3" id="KW-1185">Reference proteome</keyword>
<evidence type="ECO:0000313" key="3">
    <source>
        <dbReference type="Proteomes" id="UP000284403"/>
    </source>
</evidence>
<evidence type="ECO:0000313" key="2">
    <source>
        <dbReference type="EMBL" id="RNF05579.1"/>
    </source>
</evidence>
<keyword evidence="1" id="KW-0472">Membrane</keyword>
<dbReference type="Proteomes" id="UP000284403">
    <property type="component" value="Unassembled WGS sequence"/>
</dbReference>
<dbReference type="RefSeq" id="XP_029225276.1">
    <property type="nucleotide sequence ID" value="XM_029374611.1"/>
</dbReference>
<keyword evidence="1" id="KW-0812">Transmembrane</keyword>
<reference evidence="2 3" key="1">
    <citation type="journal article" date="2018" name="BMC Genomics">
        <title>Genomic comparison of Trypanosoma conorhini and Trypanosoma rangeli to Trypanosoma cruzi strains of high and low virulence.</title>
        <authorList>
            <person name="Bradwell K.R."/>
            <person name="Koparde V.N."/>
            <person name="Matveyev A.V."/>
            <person name="Serrano M.G."/>
            <person name="Alves J.M."/>
            <person name="Parikh H."/>
            <person name="Huang B."/>
            <person name="Lee V."/>
            <person name="Espinosa-Alvarez O."/>
            <person name="Ortiz P.A."/>
            <person name="Costa-Martins A.G."/>
            <person name="Teixeira M.M."/>
            <person name="Buck G.A."/>
        </authorList>
    </citation>
    <scope>NUCLEOTIDE SEQUENCE [LARGE SCALE GENOMIC DNA]</scope>
    <source>
        <strain evidence="2 3">025E</strain>
    </source>
</reference>
<keyword evidence="1" id="KW-1133">Transmembrane helix</keyword>